<dbReference type="Proteomes" id="UP000233778">
    <property type="component" value="Chromosome"/>
</dbReference>
<evidence type="ECO:0000313" key="1">
    <source>
        <dbReference type="EMBL" id="AUH01861.1"/>
    </source>
</evidence>
<proteinExistence type="predicted"/>
<dbReference type="EMBL" id="CP025084">
    <property type="protein sequence ID" value="AUH06184.1"/>
    <property type="molecule type" value="Genomic_DNA"/>
</dbReference>
<sequence length="111" mass="13101">MITHTRFTIADSYALLGSLRVPGVRGKFEVRAFNDRVKRPRLIVVHENWHEATRRERIAPLVVVQFEEDGRKKYIEQKEETPFKSVDLADLSRRAVEFFQRNEHCTLACHH</sequence>
<accession>A0A2I5TNN7</accession>
<name>A0A2I5TNN7_SERS3</name>
<protein>
    <submittedName>
        <fullName evidence="2">Uncharacterized protein</fullName>
    </submittedName>
</protein>
<dbReference type="KEGG" id="serq:CWC46_19880"/>
<dbReference type="EMBL" id="CP025085">
    <property type="protein sequence ID" value="AUH01861.1"/>
    <property type="molecule type" value="Genomic_DNA"/>
</dbReference>
<dbReference type="OrthoDB" id="6469952at2"/>
<organism evidence="2 3">
    <name type="scientific">Serratia sp. (strain ATCC 39006)</name>
    <name type="common">Prodigiosinella confusarubida</name>
    <dbReference type="NCBI Taxonomy" id="104623"/>
    <lineage>
        <taxon>Bacteria</taxon>
        <taxon>Pseudomonadati</taxon>
        <taxon>Pseudomonadota</taxon>
        <taxon>Gammaproteobacteria</taxon>
        <taxon>Enterobacterales</taxon>
        <taxon>Pectobacteriaceae</taxon>
        <taxon>Prodigiosinella</taxon>
    </lineage>
</organism>
<reference evidence="1 4" key="3">
    <citation type="submission" date="2017-11" db="EMBL/GenBank/DDBJ databases">
        <title>Complete genome sequence of Serratia sp. ATCC 39006 LacA.</title>
        <authorList>
            <person name="Hampton H.G."/>
            <person name="Jackson S.A."/>
            <person name="Jauregui R."/>
            <person name="Poulter G.T.M."/>
            <person name="Salmond G.P.C."/>
            <person name="Fineran P.C."/>
        </authorList>
    </citation>
    <scope>NUCLEOTIDE SEQUENCE [LARGE SCALE GENOMIC DNA]</scope>
    <source>
        <strain evidence="1 4">ATCC 39006</strain>
    </source>
</reference>
<reference evidence="2" key="2">
    <citation type="submission" date="2013-09" db="EMBL/GenBank/DDBJ databases">
        <authorList>
            <person name="Wang G."/>
            <person name="Yang Y."/>
            <person name="Su Y."/>
        </authorList>
    </citation>
    <scope>NUCLEOTIDE SEQUENCE</scope>
    <source>
        <strain evidence="2">ATCC 39006</strain>
    </source>
</reference>
<evidence type="ECO:0000313" key="4">
    <source>
        <dbReference type="Proteomes" id="UP000233778"/>
    </source>
</evidence>
<gene>
    <name evidence="1" type="ORF">CWC46_19880</name>
    <name evidence="2" type="ORF">Ser39006_019880</name>
</gene>
<dbReference type="KEGG" id="sera:Ser39006_019880"/>
<reference evidence="2 3" key="1">
    <citation type="journal article" date="2013" name="Genome Announc.">
        <title>Draft genome sequence of Serratia sp. strain ATCC 39006, a model bacterium for analysis of the biosynthesis and regulation of prodigiosin, a carbapenem, and gas vesicles.</title>
        <authorList>
            <person name="Fineran P.C."/>
            <person name="Iglesias Cans M.C."/>
            <person name="Ramsay J.P."/>
            <person name="Wilf N.M."/>
            <person name="Cossyleon D."/>
            <person name="McNeil M.B."/>
            <person name="Williamson N.R."/>
            <person name="Monson R.E."/>
            <person name="Becher S.A."/>
            <person name="Stanton J.A."/>
            <person name="Brugger K."/>
            <person name="Brown S.D."/>
            <person name="Salmond G.P."/>
        </authorList>
    </citation>
    <scope>NUCLEOTIDE SEQUENCE [LARGE SCALE GENOMIC DNA]</scope>
    <source>
        <strain evidence="2">ATCC 39006</strain>
        <strain evidence="3">ATCC 39006 / SC 11482</strain>
    </source>
</reference>
<keyword evidence="3" id="KW-1185">Reference proteome</keyword>
<evidence type="ECO:0000313" key="2">
    <source>
        <dbReference type="EMBL" id="AUH06184.1"/>
    </source>
</evidence>
<evidence type="ECO:0000313" key="3">
    <source>
        <dbReference type="Proteomes" id="UP000017700"/>
    </source>
</evidence>
<reference evidence="2" key="4">
    <citation type="submission" date="2017-11" db="EMBL/GenBank/DDBJ databases">
        <title>Complete genome sequence of Serratia sp. ATCC 39006.</title>
        <authorList>
            <person name="Hampton H.G."/>
            <person name="Jackson S.A."/>
            <person name="Jauregui R."/>
            <person name="Poulter G.T.M."/>
            <person name="Salmond G.P.C."/>
            <person name="Fineran P.C."/>
        </authorList>
    </citation>
    <scope>NUCLEOTIDE SEQUENCE</scope>
    <source>
        <strain evidence="2">ATCC 39006</strain>
    </source>
</reference>
<dbReference type="RefSeq" id="WP_021014798.1">
    <property type="nucleotide sequence ID" value="NZ_CP025084.1"/>
</dbReference>
<dbReference type="Proteomes" id="UP000017700">
    <property type="component" value="Chromosome"/>
</dbReference>
<dbReference type="AlphaFoldDB" id="A0A2I5TNN7"/>